<dbReference type="RefSeq" id="WP_071635202.1">
    <property type="nucleotide sequence ID" value="NZ_MLFK01000002.1"/>
</dbReference>
<dbReference type="AlphaFoldDB" id="A0A1J7CU82"/>
<feature type="domain" description="Glycosyltransferase 2-like" evidence="1">
    <location>
        <begin position="10"/>
        <end position="138"/>
    </location>
</feature>
<evidence type="ECO:0000313" key="2">
    <source>
        <dbReference type="EMBL" id="OIV43202.1"/>
    </source>
</evidence>
<dbReference type="EMBL" id="MLFK01000002">
    <property type="protein sequence ID" value="OIV43202.1"/>
    <property type="molecule type" value="Genomic_DNA"/>
</dbReference>
<gene>
    <name evidence="2" type="ORF">BKM63_03040</name>
</gene>
<evidence type="ECO:0000313" key="3">
    <source>
        <dbReference type="Proteomes" id="UP000182826"/>
    </source>
</evidence>
<dbReference type="GO" id="GO:0016758">
    <property type="term" value="F:hexosyltransferase activity"/>
    <property type="evidence" value="ECO:0007669"/>
    <property type="project" value="UniProtKB-ARBA"/>
</dbReference>
<dbReference type="OrthoDB" id="597270at2"/>
<reference evidence="2 3" key="1">
    <citation type="submission" date="2016-10" db="EMBL/GenBank/DDBJ databases">
        <title>Draft Genome Sequence of Rhizobacteria Flavobacterium johnsoniae CI04.</title>
        <authorList>
            <person name="Bravo J.I."/>
            <person name="Lozano G.L."/>
            <person name="Handelsman J."/>
        </authorList>
    </citation>
    <scope>NUCLEOTIDE SEQUENCE [LARGE SCALE GENOMIC DNA]</scope>
    <source>
        <strain evidence="2 3">CI04</strain>
    </source>
</reference>
<dbReference type="Gene3D" id="3.90.550.10">
    <property type="entry name" value="Spore Coat Polysaccharide Biosynthesis Protein SpsA, Chain A"/>
    <property type="match status" value="1"/>
</dbReference>
<accession>A0A1J7CU82</accession>
<proteinExistence type="predicted"/>
<organism evidence="2 3">
    <name type="scientific">Flavobacterium johnsoniae</name>
    <name type="common">Cytophaga johnsonae</name>
    <dbReference type="NCBI Taxonomy" id="986"/>
    <lineage>
        <taxon>Bacteria</taxon>
        <taxon>Pseudomonadati</taxon>
        <taxon>Bacteroidota</taxon>
        <taxon>Flavobacteriia</taxon>
        <taxon>Flavobacteriales</taxon>
        <taxon>Flavobacteriaceae</taxon>
        <taxon>Flavobacterium</taxon>
    </lineage>
</organism>
<sequence>MTIVYKPLVSIIIPVYNASNTILATLESVKNQSYKEFEVIIVNDGSKDDSQLIISEYIERNDHLNIKYISQLNQGVSKTRNEGMKHAKGDYIALLDSDDEWLPNKLERQIEILLDNPTIDFLGANRNGEHFKKFLNIHFQLVTKISAKNLLYKMFFITPTVIFKKNILNDVGFFDEYQNFSEDANYFIKIAISKQCYLLNESLVITGGGKTFFEERGLSSNLWEMQKGEFINLRYAYKCKLIDLFEYVLIFNFYCLKYARRVLLIKRRSFINKLNW</sequence>
<dbReference type="Proteomes" id="UP000182826">
    <property type="component" value="Unassembled WGS sequence"/>
</dbReference>
<dbReference type="CDD" id="cd00761">
    <property type="entry name" value="Glyco_tranf_GTA_type"/>
    <property type="match status" value="1"/>
</dbReference>
<dbReference type="PANTHER" id="PTHR22916:SF3">
    <property type="entry name" value="UDP-GLCNAC:BETAGAL BETA-1,3-N-ACETYLGLUCOSAMINYLTRANSFERASE-LIKE PROTEIN 1"/>
    <property type="match status" value="1"/>
</dbReference>
<comment type="caution">
    <text evidence="2">The sequence shown here is derived from an EMBL/GenBank/DDBJ whole genome shotgun (WGS) entry which is preliminary data.</text>
</comment>
<protein>
    <recommendedName>
        <fullName evidence="1">Glycosyltransferase 2-like domain-containing protein</fullName>
    </recommendedName>
</protein>
<dbReference type="InterPro" id="IPR001173">
    <property type="entry name" value="Glyco_trans_2-like"/>
</dbReference>
<name>A0A1J7CU82_FLAJO</name>
<dbReference type="Pfam" id="PF00535">
    <property type="entry name" value="Glycos_transf_2"/>
    <property type="match status" value="1"/>
</dbReference>
<keyword evidence="3" id="KW-1185">Reference proteome</keyword>
<dbReference type="InterPro" id="IPR029044">
    <property type="entry name" value="Nucleotide-diphossugar_trans"/>
</dbReference>
<dbReference type="SUPFAM" id="SSF53448">
    <property type="entry name" value="Nucleotide-diphospho-sugar transferases"/>
    <property type="match status" value="1"/>
</dbReference>
<dbReference type="PANTHER" id="PTHR22916">
    <property type="entry name" value="GLYCOSYLTRANSFERASE"/>
    <property type="match status" value="1"/>
</dbReference>
<evidence type="ECO:0000259" key="1">
    <source>
        <dbReference type="Pfam" id="PF00535"/>
    </source>
</evidence>